<feature type="transmembrane region" description="Helical" evidence="4">
    <location>
        <begin position="154"/>
        <end position="172"/>
    </location>
</feature>
<evidence type="ECO:0000256" key="1">
    <source>
        <dbReference type="ARBA" id="ARBA00022679"/>
    </source>
</evidence>
<evidence type="ECO:0000256" key="2">
    <source>
        <dbReference type="ARBA" id="ARBA00022777"/>
    </source>
</evidence>
<dbReference type="OrthoDB" id="5181554at2"/>
<dbReference type="InterPro" id="IPR045975">
    <property type="entry name" value="DUF5931"/>
</dbReference>
<dbReference type="GO" id="GO:0016301">
    <property type="term" value="F:kinase activity"/>
    <property type="evidence" value="ECO:0007669"/>
    <property type="project" value="UniProtKB-KW"/>
</dbReference>
<dbReference type="Proteomes" id="UP000199022">
    <property type="component" value="Unassembled WGS sequence"/>
</dbReference>
<feature type="domain" description="Histidine kinase/HSP90-like ATPase" evidence="5">
    <location>
        <begin position="282"/>
        <end position="375"/>
    </location>
</feature>
<dbReference type="NCBIfam" id="NF047322">
    <property type="entry name" value="HK_morpho_MacS"/>
    <property type="match status" value="1"/>
</dbReference>
<sequence>MTATGGPVVRHRDLLAPLWRVVVAFRLVAWVLAVLGWFREREDYPGMAAPLAVLGAMAVWTGVVTVLYSRGSGRRVRTTLLDLGVTVLLLAATVTTQPPGAFGEGAPIVTSIWVAGPALAMALVRGRAGGLAGALVVWAAVTLLRGYVGDREVFNLTLLVLIAVLLGHAATITRQAELALREAAAAQAAAAERERLGRAVHDGVLQVLVAVRRRARSTDELADLGRLAAEQEVALRGLLTTGAPVAVGTTDLGTALRLLATPDVEVSGPAEPVEVPAHTGTELVAAVREALANTAEHAPGARAWVSLEPADDEVVVVVRDDGPGIPEGRLPAAEQEGHHGVRSSICGRLADLGGSAVLHTGPGQGTEWELTVPREGPR</sequence>
<dbReference type="STRING" id="1225127.SAMN05661030_2022"/>
<dbReference type="GO" id="GO:0000160">
    <property type="term" value="P:phosphorelay signal transduction system"/>
    <property type="evidence" value="ECO:0007669"/>
    <property type="project" value="UniProtKB-KW"/>
</dbReference>
<feature type="transmembrane region" description="Helical" evidence="4">
    <location>
        <begin position="44"/>
        <end position="68"/>
    </location>
</feature>
<feature type="transmembrane region" description="Helical" evidence="4">
    <location>
        <begin position="18"/>
        <end position="38"/>
    </location>
</feature>
<evidence type="ECO:0000259" key="6">
    <source>
        <dbReference type="Pfam" id="PF19354"/>
    </source>
</evidence>
<dbReference type="Pfam" id="PF02518">
    <property type="entry name" value="HATPase_c"/>
    <property type="match status" value="1"/>
</dbReference>
<evidence type="ECO:0000256" key="4">
    <source>
        <dbReference type="SAM" id="Phobius"/>
    </source>
</evidence>
<keyword evidence="1" id="KW-0808">Transferase</keyword>
<dbReference type="PANTHER" id="PTHR24421:SF61">
    <property type="entry name" value="OXYGEN SENSOR HISTIDINE KINASE NREB"/>
    <property type="match status" value="1"/>
</dbReference>
<keyword evidence="3" id="KW-0902">Two-component regulatory system</keyword>
<gene>
    <name evidence="7" type="ORF">SAMN05661030_2022</name>
</gene>
<proteinExistence type="predicted"/>
<dbReference type="InterPro" id="IPR050482">
    <property type="entry name" value="Sensor_HK_TwoCompSys"/>
</dbReference>
<keyword evidence="4" id="KW-1133">Transmembrane helix</keyword>
<dbReference type="EMBL" id="FOMD01000002">
    <property type="protein sequence ID" value="SFC94070.1"/>
    <property type="molecule type" value="Genomic_DNA"/>
</dbReference>
<feature type="domain" description="DUF5931" evidence="6">
    <location>
        <begin position="16"/>
        <end position="180"/>
    </location>
</feature>
<evidence type="ECO:0000313" key="7">
    <source>
        <dbReference type="EMBL" id="SFC94070.1"/>
    </source>
</evidence>
<keyword evidence="8" id="KW-1185">Reference proteome</keyword>
<dbReference type="InterPro" id="IPR003594">
    <property type="entry name" value="HATPase_dom"/>
</dbReference>
<evidence type="ECO:0000313" key="8">
    <source>
        <dbReference type="Proteomes" id="UP000199022"/>
    </source>
</evidence>
<accession>A0A1I1NK24</accession>
<dbReference type="Gene3D" id="3.30.565.10">
    <property type="entry name" value="Histidine kinase-like ATPase, C-terminal domain"/>
    <property type="match status" value="1"/>
</dbReference>
<dbReference type="InterPro" id="IPR036890">
    <property type="entry name" value="HATPase_C_sf"/>
</dbReference>
<organism evidence="7 8">
    <name type="scientific">Klenkia taihuensis</name>
    <dbReference type="NCBI Taxonomy" id="1225127"/>
    <lineage>
        <taxon>Bacteria</taxon>
        <taxon>Bacillati</taxon>
        <taxon>Actinomycetota</taxon>
        <taxon>Actinomycetes</taxon>
        <taxon>Geodermatophilales</taxon>
        <taxon>Geodermatophilaceae</taxon>
        <taxon>Klenkia</taxon>
    </lineage>
</organism>
<name>A0A1I1NK24_9ACTN</name>
<reference evidence="8" key="1">
    <citation type="submission" date="2016-10" db="EMBL/GenBank/DDBJ databases">
        <authorList>
            <person name="Varghese N."/>
            <person name="Submissions S."/>
        </authorList>
    </citation>
    <scope>NUCLEOTIDE SEQUENCE [LARGE SCALE GENOMIC DNA]</scope>
    <source>
        <strain evidence="8">DSM 45962</strain>
    </source>
</reference>
<protein>
    <submittedName>
        <fullName evidence="7">Histidine kinase-, DNA gyrase B-, and HSP90-like ATPase</fullName>
    </submittedName>
</protein>
<dbReference type="SUPFAM" id="SSF55874">
    <property type="entry name" value="ATPase domain of HSP90 chaperone/DNA topoisomerase II/histidine kinase"/>
    <property type="match status" value="1"/>
</dbReference>
<feature type="transmembrane region" description="Helical" evidence="4">
    <location>
        <begin position="80"/>
        <end position="99"/>
    </location>
</feature>
<dbReference type="RefSeq" id="WP_091557409.1">
    <property type="nucleotide sequence ID" value="NZ_BNAC01000004.1"/>
</dbReference>
<keyword evidence="4" id="KW-0472">Membrane</keyword>
<feature type="transmembrane region" description="Helical" evidence="4">
    <location>
        <begin position="131"/>
        <end position="148"/>
    </location>
</feature>
<evidence type="ECO:0000256" key="3">
    <source>
        <dbReference type="ARBA" id="ARBA00023012"/>
    </source>
</evidence>
<keyword evidence="4" id="KW-0812">Transmembrane</keyword>
<dbReference type="Pfam" id="PF19354">
    <property type="entry name" value="DUF5931"/>
    <property type="match status" value="1"/>
</dbReference>
<dbReference type="AlphaFoldDB" id="A0A1I1NK24"/>
<evidence type="ECO:0000259" key="5">
    <source>
        <dbReference type="Pfam" id="PF02518"/>
    </source>
</evidence>
<keyword evidence="2 7" id="KW-0418">Kinase</keyword>
<dbReference type="PANTHER" id="PTHR24421">
    <property type="entry name" value="NITRATE/NITRITE SENSOR PROTEIN NARX-RELATED"/>
    <property type="match status" value="1"/>
</dbReference>